<dbReference type="Proteomes" id="UP000887572">
    <property type="component" value="Unplaced"/>
</dbReference>
<reference evidence="2" key="1">
    <citation type="submission" date="2022-11" db="UniProtKB">
        <authorList>
            <consortium name="WormBaseParasite"/>
        </authorList>
    </citation>
    <scope>IDENTIFICATION</scope>
</reference>
<dbReference type="AlphaFoldDB" id="A0A914HGN9"/>
<proteinExistence type="predicted"/>
<evidence type="ECO:0000313" key="1">
    <source>
        <dbReference type="Proteomes" id="UP000887572"/>
    </source>
</evidence>
<evidence type="ECO:0000313" key="2">
    <source>
        <dbReference type="WBParaSite" id="Gr19_v10_g17004.t1"/>
    </source>
</evidence>
<accession>A0A914HGN9</accession>
<sequence length="67" mass="7637">MGGTEAVVERVRQQRVRRSVHYVCQNFALIPSAVRRRNSIFEPLFDVTQAGFSLFVHVDYGDAQSSH</sequence>
<dbReference type="WBParaSite" id="Gr19_v10_g17004.t1">
    <property type="protein sequence ID" value="Gr19_v10_g17004.t1"/>
    <property type="gene ID" value="Gr19_v10_g17004"/>
</dbReference>
<name>A0A914HGN9_GLORO</name>
<keyword evidence="1" id="KW-1185">Reference proteome</keyword>
<protein>
    <submittedName>
        <fullName evidence="2">Uncharacterized protein</fullName>
    </submittedName>
</protein>
<organism evidence="1 2">
    <name type="scientific">Globodera rostochiensis</name>
    <name type="common">Golden nematode worm</name>
    <name type="synonym">Heterodera rostochiensis</name>
    <dbReference type="NCBI Taxonomy" id="31243"/>
    <lineage>
        <taxon>Eukaryota</taxon>
        <taxon>Metazoa</taxon>
        <taxon>Ecdysozoa</taxon>
        <taxon>Nematoda</taxon>
        <taxon>Chromadorea</taxon>
        <taxon>Rhabditida</taxon>
        <taxon>Tylenchina</taxon>
        <taxon>Tylenchomorpha</taxon>
        <taxon>Tylenchoidea</taxon>
        <taxon>Heteroderidae</taxon>
        <taxon>Heteroderinae</taxon>
        <taxon>Globodera</taxon>
    </lineage>
</organism>